<protein>
    <submittedName>
        <fullName evidence="2">Uncharacterized protein</fullName>
    </submittedName>
</protein>
<keyword evidence="1" id="KW-0812">Transmembrane</keyword>
<keyword evidence="1" id="KW-1133">Transmembrane helix</keyword>
<keyword evidence="1" id="KW-0472">Membrane</keyword>
<dbReference type="EMBL" id="BAABIG010000061">
    <property type="protein sequence ID" value="GAA4815981.1"/>
    <property type="molecule type" value="Genomic_DNA"/>
</dbReference>
<reference evidence="3" key="1">
    <citation type="journal article" date="2019" name="Int. J. Syst. Evol. Microbiol.">
        <title>The Global Catalogue of Microorganisms (GCM) 10K type strain sequencing project: providing services to taxonomists for standard genome sequencing and annotation.</title>
        <authorList>
            <consortium name="The Broad Institute Genomics Platform"/>
            <consortium name="The Broad Institute Genome Sequencing Center for Infectious Disease"/>
            <person name="Wu L."/>
            <person name="Ma J."/>
        </authorList>
    </citation>
    <scope>NUCLEOTIDE SEQUENCE [LARGE SCALE GENOMIC DNA]</scope>
    <source>
        <strain evidence="3">JCM 18081</strain>
    </source>
</reference>
<proteinExistence type="predicted"/>
<accession>A0ABP9CWK8</accession>
<dbReference type="RefSeq" id="WP_345623070.1">
    <property type="nucleotide sequence ID" value="NZ_BAABIG010000061.1"/>
</dbReference>
<gene>
    <name evidence="2" type="ORF">GCM10023220_55200</name>
</gene>
<feature type="transmembrane region" description="Helical" evidence="1">
    <location>
        <begin position="20"/>
        <end position="41"/>
    </location>
</feature>
<feature type="transmembrane region" description="Helical" evidence="1">
    <location>
        <begin position="47"/>
        <end position="64"/>
    </location>
</feature>
<comment type="caution">
    <text evidence="2">The sequence shown here is derived from an EMBL/GenBank/DDBJ whole genome shotgun (WGS) entry which is preliminary data.</text>
</comment>
<name>A0ABP9CWK8_9ACTN</name>
<dbReference type="Proteomes" id="UP001501265">
    <property type="component" value="Unassembled WGS sequence"/>
</dbReference>
<sequence>MSTEGSPRGGRTVTLRLPRAVRAVSVLSSSGTVVAVADGWFVHNAEGLWAVVVLNVAGMAYDLADRALRRR</sequence>
<evidence type="ECO:0000313" key="2">
    <source>
        <dbReference type="EMBL" id="GAA4815981.1"/>
    </source>
</evidence>
<evidence type="ECO:0000313" key="3">
    <source>
        <dbReference type="Proteomes" id="UP001501265"/>
    </source>
</evidence>
<keyword evidence="3" id="KW-1185">Reference proteome</keyword>
<evidence type="ECO:0000256" key="1">
    <source>
        <dbReference type="SAM" id="Phobius"/>
    </source>
</evidence>
<organism evidence="2 3">
    <name type="scientific">Streptomyces ziwulingensis</name>
    <dbReference type="NCBI Taxonomy" id="1045501"/>
    <lineage>
        <taxon>Bacteria</taxon>
        <taxon>Bacillati</taxon>
        <taxon>Actinomycetota</taxon>
        <taxon>Actinomycetes</taxon>
        <taxon>Kitasatosporales</taxon>
        <taxon>Streptomycetaceae</taxon>
        <taxon>Streptomyces</taxon>
    </lineage>
</organism>